<dbReference type="Proteomes" id="UP001260956">
    <property type="component" value="Unassembled WGS sequence"/>
</dbReference>
<gene>
    <name evidence="2" type="ORF">B1P95_06565</name>
    <name evidence="1" type="ORF">P6Z85_10405</name>
</gene>
<dbReference type="EMBL" id="JARPTX010000037">
    <property type="protein sequence ID" value="MDT2370555.1"/>
    <property type="molecule type" value="Genomic_DNA"/>
</dbReference>
<protein>
    <submittedName>
        <fullName evidence="2">Uncharacterized protein</fullName>
    </submittedName>
</protein>
<dbReference type="EMBL" id="MVGJ01000030">
    <property type="protein sequence ID" value="OOL82929.1"/>
    <property type="molecule type" value="Genomic_DNA"/>
</dbReference>
<organism evidence="2 3">
    <name type="scientific">Enterococcus faecium</name>
    <name type="common">Streptococcus faecium</name>
    <dbReference type="NCBI Taxonomy" id="1352"/>
    <lineage>
        <taxon>Bacteria</taxon>
        <taxon>Bacillati</taxon>
        <taxon>Bacillota</taxon>
        <taxon>Bacilli</taxon>
        <taxon>Lactobacillales</taxon>
        <taxon>Enterococcaceae</taxon>
        <taxon>Enterococcus</taxon>
    </lineage>
</organism>
<dbReference type="Proteomes" id="UP000191171">
    <property type="component" value="Unassembled WGS sequence"/>
</dbReference>
<evidence type="ECO:0000313" key="1">
    <source>
        <dbReference type="EMBL" id="MDT2370555.1"/>
    </source>
</evidence>
<evidence type="ECO:0000313" key="3">
    <source>
        <dbReference type="Proteomes" id="UP000191171"/>
    </source>
</evidence>
<dbReference type="RefSeq" id="WP_002304432.1">
    <property type="nucleotide sequence ID" value="NZ_AP026655.1"/>
</dbReference>
<proteinExistence type="predicted"/>
<reference evidence="2 3" key="1">
    <citation type="submission" date="2017-02" db="EMBL/GenBank/DDBJ databases">
        <title>Clonality and virulence of isolates of VRE in Hematopoietic Stem Cell Transplanted (HSCT) patients.</title>
        <authorList>
            <person name="Marchi A.P."/>
            <person name="Martins R.C."/>
            <person name="Marie S.K."/>
            <person name="Levin A.S."/>
            <person name="Costa S.F."/>
        </authorList>
    </citation>
    <scope>NUCLEOTIDE SEQUENCE [LARGE SCALE GENOMIC DNA]</scope>
    <source>
        <strain evidence="2 3">LIM1759</strain>
    </source>
</reference>
<evidence type="ECO:0000313" key="2">
    <source>
        <dbReference type="EMBL" id="OOL82929.1"/>
    </source>
</evidence>
<dbReference type="AlphaFoldDB" id="A0A1M2WM75"/>
<reference evidence="1" key="2">
    <citation type="submission" date="2023-03" db="EMBL/GenBank/DDBJ databases">
        <authorList>
            <person name="Shen W."/>
            <person name="Cai J."/>
        </authorList>
    </citation>
    <scope>NUCLEOTIDE SEQUENCE</scope>
    <source>
        <strain evidence="1">B1010-2</strain>
    </source>
</reference>
<comment type="caution">
    <text evidence="2">The sequence shown here is derived from an EMBL/GenBank/DDBJ whole genome shotgun (WGS) entry which is preliminary data.</text>
</comment>
<name>A0A1M2WM75_ENTFC</name>
<accession>A0A1M2WM75</accession>
<sequence>MKKVNVIDLPVHFRGTNYFYASNLIQKKMSKDERKILANFYLVLKIEQNVFSERRIVWEKQNQRLRRKNDVWNKRQSRMERLRKNKKATPFEIAAQYYSTIRGGVCEISLVKRLPRTR</sequence>